<evidence type="ECO:0000256" key="2">
    <source>
        <dbReference type="ARBA" id="ARBA00007935"/>
    </source>
</evidence>
<dbReference type="PANTHER" id="PTHR30472">
    <property type="entry name" value="FERRIC ENTEROBACTIN TRANSPORT SYSTEM PERMEASE PROTEIN"/>
    <property type="match status" value="1"/>
</dbReference>
<feature type="transmembrane region" description="Helical" evidence="8">
    <location>
        <begin position="305"/>
        <end position="323"/>
    </location>
</feature>
<dbReference type="GO" id="GO:0033214">
    <property type="term" value="P:siderophore-iron import into cell"/>
    <property type="evidence" value="ECO:0007669"/>
    <property type="project" value="TreeGrafter"/>
</dbReference>
<dbReference type="EMBL" id="CP036402">
    <property type="protein sequence ID" value="QBI18449.1"/>
    <property type="molecule type" value="Genomic_DNA"/>
</dbReference>
<sequence length="362" mass="36268">MPELLPRPHTRGATGSRSQRVTVRLPAVALSTRISPRTVGAGIVAFALVMATTVAALLLGEVELGPGGALSALAGAEETPEAEAFVVRALRLPRALAAVLVGGALAASGAIFQGLVRNPLVAPDVIGVNAGAGVLAVLTIVTAQAVVWLPVAALAGAVGTAFAIYGLTWRRGISGHRLVLVGIGVNAALTALTTLLIVRFPVERVSSAVRWQTGTLHGTGWDEVALVGVGVAVLLPLGVWLTRQLGALELGDDAARALGARVEPARAGLLGVGAGLAAVAVAASGPIGFVALATPHLARWLAGPLTRGVLVLSALLGGGLVGLSDLAAQHALPTSLPVGVVTAAAGAPYFLLLLYRTNRAAL</sequence>
<feature type="transmembrane region" description="Helical" evidence="8">
    <location>
        <begin position="267"/>
        <end position="293"/>
    </location>
</feature>
<feature type="transmembrane region" description="Helical" evidence="8">
    <location>
        <begin position="39"/>
        <end position="60"/>
    </location>
</feature>
<keyword evidence="5 8" id="KW-0812">Transmembrane</keyword>
<feature type="transmembrane region" description="Helical" evidence="8">
    <location>
        <begin position="335"/>
        <end position="355"/>
    </location>
</feature>
<evidence type="ECO:0000313" key="10">
    <source>
        <dbReference type="Proteomes" id="UP000291469"/>
    </source>
</evidence>
<dbReference type="SUPFAM" id="SSF81345">
    <property type="entry name" value="ABC transporter involved in vitamin B12 uptake, BtuC"/>
    <property type="match status" value="1"/>
</dbReference>
<feature type="transmembrane region" description="Helical" evidence="8">
    <location>
        <begin position="179"/>
        <end position="202"/>
    </location>
</feature>
<reference evidence="9 10" key="1">
    <citation type="submission" date="2019-01" db="EMBL/GenBank/DDBJ databases">
        <title>Egibacter rhizosphaerae EGI 80759T.</title>
        <authorList>
            <person name="Chen D.-D."/>
            <person name="Tian Y."/>
            <person name="Jiao J.-Y."/>
            <person name="Zhang X.-T."/>
            <person name="Zhang Y.-G."/>
            <person name="Zhang Y."/>
            <person name="Xiao M."/>
            <person name="Shu W.-S."/>
            <person name="Li W.-J."/>
        </authorList>
    </citation>
    <scope>NUCLEOTIDE SEQUENCE [LARGE SCALE GENOMIC DNA]</scope>
    <source>
        <strain evidence="9 10">EGI 80759</strain>
    </source>
</reference>
<dbReference type="Gene3D" id="1.10.3470.10">
    <property type="entry name" value="ABC transporter involved in vitamin B12 uptake, BtuC"/>
    <property type="match status" value="1"/>
</dbReference>
<keyword evidence="4" id="KW-1003">Cell membrane</keyword>
<dbReference type="AlphaFoldDB" id="A0A411YB81"/>
<gene>
    <name evidence="9" type="ORF">ER308_01945</name>
</gene>
<dbReference type="GO" id="GO:0005886">
    <property type="term" value="C:plasma membrane"/>
    <property type="evidence" value="ECO:0007669"/>
    <property type="project" value="UniProtKB-SubCell"/>
</dbReference>
<dbReference type="CDD" id="cd06550">
    <property type="entry name" value="TM_ABC_iron-siderophores_like"/>
    <property type="match status" value="1"/>
</dbReference>
<dbReference type="Proteomes" id="UP000291469">
    <property type="component" value="Chromosome"/>
</dbReference>
<organism evidence="9 10">
    <name type="scientific">Egibacter rhizosphaerae</name>
    <dbReference type="NCBI Taxonomy" id="1670831"/>
    <lineage>
        <taxon>Bacteria</taxon>
        <taxon>Bacillati</taxon>
        <taxon>Actinomycetota</taxon>
        <taxon>Nitriliruptoria</taxon>
        <taxon>Egibacterales</taxon>
        <taxon>Egibacteraceae</taxon>
        <taxon>Egibacter</taxon>
    </lineage>
</organism>
<dbReference type="RefSeq" id="WP_131153447.1">
    <property type="nucleotide sequence ID" value="NZ_CP036402.1"/>
</dbReference>
<dbReference type="KEGG" id="erz:ER308_01945"/>
<dbReference type="InterPro" id="IPR037294">
    <property type="entry name" value="ABC_BtuC-like"/>
</dbReference>
<comment type="subcellular location">
    <subcellularLocation>
        <location evidence="1">Cell membrane</location>
        <topology evidence="1">Multi-pass membrane protein</topology>
    </subcellularLocation>
</comment>
<protein>
    <submittedName>
        <fullName evidence="9">Iron ABC transporter permease</fullName>
    </submittedName>
</protein>
<dbReference type="Pfam" id="PF01032">
    <property type="entry name" value="FecCD"/>
    <property type="match status" value="1"/>
</dbReference>
<evidence type="ECO:0000256" key="1">
    <source>
        <dbReference type="ARBA" id="ARBA00004651"/>
    </source>
</evidence>
<evidence type="ECO:0000256" key="4">
    <source>
        <dbReference type="ARBA" id="ARBA00022475"/>
    </source>
</evidence>
<feature type="transmembrane region" description="Helical" evidence="8">
    <location>
        <begin position="147"/>
        <end position="167"/>
    </location>
</feature>
<keyword evidence="3" id="KW-0813">Transport</keyword>
<feature type="transmembrane region" description="Helical" evidence="8">
    <location>
        <begin position="95"/>
        <end position="113"/>
    </location>
</feature>
<evidence type="ECO:0000256" key="8">
    <source>
        <dbReference type="SAM" id="Phobius"/>
    </source>
</evidence>
<keyword evidence="7 8" id="KW-0472">Membrane</keyword>
<evidence type="ECO:0000256" key="7">
    <source>
        <dbReference type="ARBA" id="ARBA00023136"/>
    </source>
</evidence>
<dbReference type="InterPro" id="IPR000522">
    <property type="entry name" value="ABC_transptr_permease_BtuC"/>
</dbReference>
<evidence type="ECO:0000256" key="3">
    <source>
        <dbReference type="ARBA" id="ARBA00022448"/>
    </source>
</evidence>
<name>A0A411YB81_9ACTN</name>
<dbReference type="PANTHER" id="PTHR30472:SF24">
    <property type="entry name" value="FERRIC ENTEROBACTIN TRANSPORT SYSTEM PERMEASE PROTEIN FEPG"/>
    <property type="match status" value="1"/>
</dbReference>
<dbReference type="OrthoDB" id="4455417at2"/>
<feature type="transmembrane region" description="Helical" evidence="8">
    <location>
        <begin position="120"/>
        <end position="141"/>
    </location>
</feature>
<keyword evidence="10" id="KW-1185">Reference proteome</keyword>
<evidence type="ECO:0000256" key="6">
    <source>
        <dbReference type="ARBA" id="ARBA00022989"/>
    </source>
</evidence>
<comment type="similarity">
    <text evidence="2">Belongs to the binding-protein-dependent transport system permease family. FecCD subfamily.</text>
</comment>
<keyword evidence="6 8" id="KW-1133">Transmembrane helix</keyword>
<proteinExistence type="inferred from homology"/>
<dbReference type="GO" id="GO:0022857">
    <property type="term" value="F:transmembrane transporter activity"/>
    <property type="evidence" value="ECO:0007669"/>
    <property type="project" value="InterPro"/>
</dbReference>
<evidence type="ECO:0000256" key="5">
    <source>
        <dbReference type="ARBA" id="ARBA00022692"/>
    </source>
</evidence>
<evidence type="ECO:0000313" key="9">
    <source>
        <dbReference type="EMBL" id="QBI18449.1"/>
    </source>
</evidence>
<accession>A0A411YB81</accession>
<feature type="transmembrane region" description="Helical" evidence="8">
    <location>
        <begin position="224"/>
        <end position="246"/>
    </location>
</feature>